<evidence type="ECO:0000256" key="3">
    <source>
        <dbReference type="ARBA" id="ARBA00023315"/>
    </source>
</evidence>
<keyword evidence="6" id="KW-1185">Reference proteome</keyword>
<evidence type="ECO:0000313" key="5">
    <source>
        <dbReference type="EMBL" id="SDG31692.1"/>
    </source>
</evidence>
<dbReference type="InterPro" id="IPR002505">
    <property type="entry name" value="PTA_PTB"/>
</dbReference>
<dbReference type="Gene3D" id="3.40.718.10">
    <property type="entry name" value="Isopropylmalate Dehydrogenase"/>
    <property type="match status" value="1"/>
</dbReference>
<evidence type="ECO:0000256" key="2">
    <source>
        <dbReference type="ARBA" id="ARBA00022679"/>
    </source>
</evidence>
<dbReference type="AlphaFoldDB" id="A0A1G7T9D0"/>
<dbReference type="RefSeq" id="WP_090289957.1">
    <property type="nucleotide sequence ID" value="NZ_FNCK01000005.1"/>
</dbReference>
<evidence type="ECO:0000313" key="6">
    <source>
        <dbReference type="Proteomes" id="UP000199708"/>
    </source>
</evidence>
<protein>
    <submittedName>
        <fullName evidence="5">Phosphate butyryltransferase</fullName>
    </submittedName>
</protein>
<organism evidence="5 6">
    <name type="scientific">Facklamia miroungae</name>
    <dbReference type="NCBI Taxonomy" id="120956"/>
    <lineage>
        <taxon>Bacteria</taxon>
        <taxon>Bacillati</taxon>
        <taxon>Bacillota</taxon>
        <taxon>Bacilli</taxon>
        <taxon>Lactobacillales</taxon>
        <taxon>Aerococcaceae</taxon>
        <taxon>Facklamia</taxon>
    </lineage>
</organism>
<accession>A0A1G7T9D0</accession>
<dbReference type="EMBL" id="FNCK01000005">
    <property type="protein sequence ID" value="SDG31692.1"/>
    <property type="molecule type" value="Genomic_DNA"/>
</dbReference>
<feature type="domain" description="Phosphate acetyl/butaryl transferase" evidence="4">
    <location>
        <begin position="14"/>
        <end position="294"/>
    </location>
</feature>
<dbReference type="OrthoDB" id="9774179at2"/>
<dbReference type="InterPro" id="IPR050500">
    <property type="entry name" value="Phos_Acetyltrans/Butyryltrans"/>
</dbReference>
<dbReference type="PANTHER" id="PTHR43356:SF2">
    <property type="entry name" value="PHOSPHATE ACETYLTRANSFERASE"/>
    <property type="match status" value="1"/>
</dbReference>
<dbReference type="SUPFAM" id="SSF53659">
    <property type="entry name" value="Isocitrate/Isopropylmalate dehydrogenase-like"/>
    <property type="match status" value="1"/>
</dbReference>
<dbReference type="GO" id="GO:0016746">
    <property type="term" value="F:acyltransferase activity"/>
    <property type="evidence" value="ECO:0007669"/>
    <property type="project" value="UniProtKB-KW"/>
</dbReference>
<name>A0A1G7T9D0_9LACT</name>
<evidence type="ECO:0000256" key="1">
    <source>
        <dbReference type="ARBA" id="ARBA00005656"/>
    </source>
</evidence>
<reference evidence="5 6" key="1">
    <citation type="submission" date="2016-10" db="EMBL/GenBank/DDBJ databases">
        <authorList>
            <person name="de Groot N.N."/>
        </authorList>
    </citation>
    <scope>NUCLEOTIDE SEQUENCE [LARGE SCALE GENOMIC DNA]</scope>
    <source>
        <strain evidence="5 6">ATCC BAA-466</strain>
    </source>
</reference>
<proteinExistence type="inferred from homology"/>
<dbReference type="PIRSF" id="PIRSF000428">
    <property type="entry name" value="P_Ac_trans"/>
    <property type="match status" value="1"/>
</dbReference>
<dbReference type="STRING" id="120956.SAMN05421791_10544"/>
<evidence type="ECO:0000259" key="4">
    <source>
        <dbReference type="Pfam" id="PF01515"/>
    </source>
</evidence>
<gene>
    <name evidence="5" type="ORF">SAMN05421791_10544</name>
</gene>
<comment type="similarity">
    <text evidence="1">Belongs to the phosphate acetyltransferase and butyryltransferase family.</text>
</comment>
<keyword evidence="3" id="KW-0012">Acyltransferase</keyword>
<keyword evidence="2 5" id="KW-0808">Transferase</keyword>
<dbReference type="Proteomes" id="UP000199708">
    <property type="component" value="Unassembled WGS sequence"/>
</dbReference>
<dbReference type="Pfam" id="PF01515">
    <property type="entry name" value="PTA_PTB"/>
    <property type="match status" value="1"/>
</dbReference>
<sequence>MSLISSIKASKVKQGITNEKLVMAIVKAADDEVMKSAKKAAEEDNIKVILIDDKDKLEQLVKKYELSSNHYEIINETNESKAAIQAVRLVREGKVGAIMKGKLSTGQLLKHVVDKETGIVKSGLLTHVAVIYVPKLNRLLGITDGGMVLQPNKDEFKQIISNGIDVFHKLGVIKPKVALLSAAETLIPKLLSSVYFDEITKENDFSQAIIEGPLSIDISLSPEIANEKKWTGQIKGDANLLIVPDIVSGNVFSKSLLLFGEGEMAGIIMGASVPIILTSRSASATEKYASILLAKLVME</sequence>
<dbReference type="InterPro" id="IPR012147">
    <property type="entry name" value="P_Ac_Bu_trans"/>
</dbReference>
<dbReference type="PANTHER" id="PTHR43356">
    <property type="entry name" value="PHOSPHATE ACETYLTRANSFERASE"/>
    <property type="match status" value="1"/>
</dbReference>